<evidence type="ECO:0000313" key="2">
    <source>
        <dbReference type="Proteomes" id="UP000596240"/>
    </source>
</evidence>
<dbReference type="Proteomes" id="UP000596240">
    <property type="component" value="Segment"/>
</dbReference>
<protein>
    <submittedName>
        <fullName evidence="1">Uncharacterized protein</fullName>
    </submittedName>
</protein>
<reference evidence="1 2" key="1">
    <citation type="submission" date="2020-12" db="EMBL/GenBank/DDBJ databases">
        <title>Genomic characterization of four novel bacteriophages infecting Klebsiella pneumoniae.</title>
        <authorList>
            <person name="Estrada Bonilla B."/>
            <person name="Costa A.R."/>
            <person name="van Rossum T."/>
            <person name="Hagedoorn S."/>
            <person name="Wallinga H."/>
            <person name="Xiao M."/>
            <person name="Song W."/>
            <person name="Haas P.-J."/>
            <person name="Nobrega F.L."/>
            <person name="Brouns S.J.J."/>
        </authorList>
    </citation>
    <scope>NUCLEOTIDE SEQUENCE [LARGE SCALE GENOMIC DNA]</scope>
</reference>
<proteinExistence type="predicted"/>
<gene>
    <name evidence="1" type="ORF">vBKpPFBKp16_001</name>
</gene>
<keyword evidence="2" id="KW-1185">Reference proteome</keyword>
<evidence type="ECO:0000313" key="1">
    <source>
        <dbReference type="EMBL" id="QQV91710.1"/>
    </source>
</evidence>
<sequence>MSLPVTGQRVAKAVGVESLPLVAPVVPVSSLVDTSSPINNSALSGKQKGACVLAEMGDGSITMATARGELPGDSWDVSVSTQPVPFTTGIDVFNWTGSQAVAAGTSFDLFSLAGMTKAVNDGIAIKTGSIIKLQPLDGTSLVQFTVRLTGTTSGQTYTEWKVQVLRIDGVTVVASTNGVRGNGSTTAINAREQFLSSYTSEKTDPFSVDGLRLFLTIDSGFNSLTLTSVSIRISRMPL</sequence>
<dbReference type="EMBL" id="MW394389">
    <property type="protein sequence ID" value="QQV91710.1"/>
    <property type="molecule type" value="Genomic_DNA"/>
</dbReference>
<organism evidence="1 2">
    <name type="scientific">Klebsiella phage vB_KpP_FBKp16</name>
    <dbReference type="NCBI Taxonomy" id="2801836"/>
    <lineage>
        <taxon>Viruses</taxon>
        <taxon>Duplodnaviria</taxon>
        <taxon>Heunggongvirae</taxon>
        <taxon>Uroviricota</taxon>
        <taxon>Caudoviricetes</taxon>
        <taxon>Autographivirales</taxon>
        <taxon>Autosignataviridae</taxon>
        <taxon>Molineuxvirinae</taxon>
        <taxon>Gansuvirus</taxon>
        <taxon>Gansuvirus FBKp16</taxon>
    </lineage>
</organism>
<accession>A0A7U0GAP7</accession>
<name>A0A7U0GAP7_9CAUD</name>